<dbReference type="EC" id="2.5.1.55" evidence="3"/>
<keyword evidence="4" id="KW-0963">Cytoplasm</keyword>
<accession>A0A381YJB4</accession>
<evidence type="ECO:0000259" key="7">
    <source>
        <dbReference type="Pfam" id="PF00793"/>
    </source>
</evidence>
<dbReference type="InterPro" id="IPR013785">
    <property type="entry name" value="Aldolase_TIM"/>
</dbReference>
<dbReference type="PANTHER" id="PTHR21057">
    <property type="entry name" value="PHOSPHO-2-DEHYDRO-3-DEOXYHEPTONATE ALDOLASE"/>
    <property type="match status" value="1"/>
</dbReference>
<evidence type="ECO:0000313" key="8">
    <source>
        <dbReference type="EMBL" id="SVA76507.1"/>
    </source>
</evidence>
<evidence type="ECO:0000256" key="5">
    <source>
        <dbReference type="ARBA" id="ARBA00022679"/>
    </source>
</evidence>
<name>A0A381YJB4_9ZZZZ</name>
<dbReference type="AlphaFoldDB" id="A0A381YJB4"/>
<evidence type="ECO:0000256" key="3">
    <source>
        <dbReference type="ARBA" id="ARBA00012693"/>
    </source>
</evidence>
<dbReference type="GO" id="GO:0005737">
    <property type="term" value="C:cytoplasm"/>
    <property type="evidence" value="ECO:0007669"/>
    <property type="project" value="UniProtKB-SubCell"/>
</dbReference>
<keyword evidence="5" id="KW-0808">Transferase</keyword>
<feature type="domain" description="DAHP synthetase I/KDSA" evidence="7">
    <location>
        <begin position="2"/>
        <end position="230"/>
    </location>
</feature>
<dbReference type="EMBL" id="UINC01018256">
    <property type="protein sequence ID" value="SVA76507.1"/>
    <property type="molecule type" value="Genomic_DNA"/>
</dbReference>
<evidence type="ECO:0000256" key="4">
    <source>
        <dbReference type="ARBA" id="ARBA00022490"/>
    </source>
</evidence>
<dbReference type="Gene3D" id="3.20.20.70">
    <property type="entry name" value="Aldolase class I"/>
    <property type="match status" value="1"/>
</dbReference>
<gene>
    <name evidence="8" type="ORF">METZ01_LOCUS129361</name>
</gene>
<sequence>MDIGKRLYELPQLQGVEWYYKASFDKANRTSLKGERGVGMSDGIKAFTTIKQECPNIKLTTDVHECWQLSELSEYVDVIQIPAFLCRQTDLITTAAEYFDTVHIKKGQWIGPNNIVIAVDKIKEANPDCQAWISDRGSNFGYDKLIVDFDIVDELKEHYDKVLLDCTHSTQRSRKVYGVQANLALAKRYFKAAPLFEYDGVFAETHTNPQNSVSDKDSQIPLEELPNLLDIQYRINNENLIRI</sequence>
<dbReference type="InterPro" id="IPR006218">
    <property type="entry name" value="DAHP1/KDSA"/>
</dbReference>
<evidence type="ECO:0000256" key="1">
    <source>
        <dbReference type="ARBA" id="ARBA00004496"/>
    </source>
</evidence>
<organism evidence="8">
    <name type="scientific">marine metagenome</name>
    <dbReference type="NCBI Taxonomy" id="408172"/>
    <lineage>
        <taxon>unclassified sequences</taxon>
        <taxon>metagenomes</taxon>
        <taxon>ecological metagenomes</taxon>
    </lineage>
</organism>
<evidence type="ECO:0000256" key="2">
    <source>
        <dbReference type="ARBA" id="ARBA00010499"/>
    </source>
</evidence>
<comment type="catalytic activity">
    <reaction evidence="6">
        <text>D-arabinose 5-phosphate + phosphoenolpyruvate + H2O = 3-deoxy-alpha-D-manno-2-octulosonate-8-phosphate + phosphate</text>
        <dbReference type="Rhea" id="RHEA:14053"/>
        <dbReference type="ChEBI" id="CHEBI:15377"/>
        <dbReference type="ChEBI" id="CHEBI:43474"/>
        <dbReference type="ChEBI" id="CHEBI:57693"/>
        <dbReference type="ChEBI" id="CHEBI:58702"/>
        <dbReference type="ChEBI" id="CHEBI:85985"/>
        <dbReference type="EC" id="2.5.1.55"/>
    </reaction>
</comment>
<dbReference type="InterPro" id="IPR006269">
    <property type="entry name" value="KDO8P_synthase"/>
</dbReference>
<proteinExistence type="inferred from homology"/>
<evidence type="ECO:0000256" key="6">
    <source>
        <dbReference type="ARBA" id="ARBA00049112"/>
    </source>
</evidence>
<protein>
    <recommendedName>
        <fullName evidence="3">3-deoxy-8-phosphooctulonate synthase</fullName>
        <ecNumber evidence="3">2.5.1.55</ecNumber>
    </recommendedName>
</protein>
<dbReference type="SUPFAM" id="SSF51569">
    <property type="entry name" value="Aldolase"/>
    <property type="match status" value="1"/>
</dbReference>
<dbReference type="Pfam" id="PF00793">
    <property type="entry name" value="DAHP_synth_1"/>
    <property type="match status" value="1"/>
</dbReference>
<comment type="subcellular location">
    <subcellularLocation>
        <location evidence="1">Cytoplasm</location>
    </subcellularLocation>
</comment>
<reference evidence="8" key="1">
    <citation type="submission" date="2018-05" db="EMBL/GenBank/DDBJ databases">
        <authorList>
            <person name="Lanie J.A."/>
            <person name="Ng W.-L."/>
            <person name="Kazmierczak K.M."/>
            <person name="Andrzejewski T.M."/>
            <person name="Davidsen T.M."/>
            <person name="Wayne K.J."/>
            <person name="Tettelin H."/>
            <person name="Glass J.I."/>
            <person name="Rusch D."/>
            <person name="Podicherti R."/>
            <person name="Tsui H.-C.T."/>
            <person name="Winkler M.E."/>
        </authorList>
    </citation>
    <scope>NUCLEOTIDE SEQUENCE</scope>
</reference>
<dbReference type="GO" id="GO:0008676">
    <property type="term" value="F:3-deoxy-8-phosphooctulonate synthase activity"/>
    <property type="evidence" value="ECO:0007669"/>
    <property type="project" value="UniProtKB-EC"/>
</dbReference>
<comment type="similarity">
    <text evidence="2">Belongs to the KdsA family.</text>
</comment>